<organism evidence="1 2">
    <name type="scientific">Stichopus japonicus</name>
    <name type="common">Sea cucumber</name>
    <dbReference type="NCBI Taxonomy" id="307972"/>
    <lineage>
        <taxon>Eukaryota</taxon>
        <taxon>Metazoa</taxon>
        <taxon>Echinodermata</taxon>
        <taxon>Eleutherozoa</taxon>
        <taxon>Echinozoa</taxon>
        <taxon>Holothuroidea</taxon>
        <taxon>Aspidochirotacea</taxon>
        <taxon>Aspidochirotida</taxon>
        <taxon>Stichopodidae</taxon>
        <taxon>Apostichopus</taxon>
    </lineage>
</organism>
<gene>
    <name evidence="1" type="ORF">BSL78_10591</name>
</gene>
<proteinExistence type="predicted"/>
<dbReference type="InterPro" id="IPR036249">
    <property type="entry name" value="Thioredoxin-like_sf"/>
</dbReference>
<dbReference type="InterPro" id="IPR040090">
    <property type="entry name" value="TXNDC16"/>
</dbReference>
<accession>A0A2G8KWW0</accession>
<dbReference type="Proteomes" id="UP000230750">
    <property type="component" value="Unassembled WGS sequence"/>
</dbReference>
<dbReference type="PANTHER" id="PTHR22699">
    <property type="entry name" value="THIOREDOXIN DOMAIN-CONTAINING PROTEIN 16"/>
    <property type="match status" value="1"/>
</dbReference>
<dbReference type="SUPFAM" id="SSF52833">
    <property type="entry name" value="Thioredoxin-like"/>
    <property type="match status" value="2"/>
</dbReference>
<protein>
    <submittedName>
        <fullName evidence="1">Putative thioredoxin domain-containing protein 16 isoform X4</fullName>
    </submittedName>
</protein>
<reference evidence="1 2" key="1">
    <citation type="journal article" date="2017" name="PLoS Biol.">
        <title>The sea cucumber genome provides insights into morphological evolution and visceral regeneration.</title>
        <authorList>
            <person name="Zhang X."/>
            <person name="Sun L."/>
            <person name="Yuan J."/>
            <person name="Sun Y."/>
            <person name="Gao Y."/>
            <person name="Zhang L."/>
            <person name="Li S."/>
            <person name="Dai H."/>
            <person name="Hamel J.F."/>
            <person name="Liu C."/>
            <person name="Yu Y."/>
            <person name="Liu S."/>
            <person name="Lin W."/>
            <person name="Guo K."/>
            <person name="Jin S."/>
            <person name="Xu P."/>
            <person name="Storey K.B."/>
            <person name="Huan P."/>
            <person name="Zhang T."/>
            <person name="Zhou Y."/>
            <person name="Zhang J."/>
            <person name="Lin C."/>
            <person name="Li X."/>
            <person name="Xing L."/>
            <person name="Huo D."/>
            <person name="Sun M."/>
            <person name="Wang L."/>
            <person name="Mercier A."/>
            <person name="Li F."/>
            <person name="Yang H."/>
            <person name="Xiang J."/>
        </authorList>
    </citation>
    <scope>NUCLEOTIDE SEQUENCE [LARGE SCALE GENOMIC DNA]</scope>
    <source>
        <strain evidence="1">Shaxun</strain>
        <tissue evidence="1">Muscle</tissue>
    </source>
</reference>
<name>A0A2G8KWW0_STIJA</name>
<comment type="caution">
    <text evidence="1">The sequence shown here is derived from an EMBL/GenBank/DDBJ whole genome shotgun (WGS) entry which is preliminary data.</text>
</comment>
<dbReference type="EMBL" id="MRZV01000326">
    <property type="protein sequence ID" value="PIK52493.1"/>
    <property type="molecule type" value="Genomic_DNA"/>
</dbReference>
<dbReference type="Pfam" id="PF13848">
    <property type="entry name" value="Thioredoxin_6"/>
    <property type="match status" value="1"/>
</dbReference>
<evidence type="ECO:0000313" key="1">
    <source>
        <dbReference type="EMBL" id="PIK52493.1"/>
    </source>
</evidence>
<evidence type="ECO:0000313" key="2">
    <source>
        <dbReference type="Proteomes" id="UP000230750"/>
    </source>
</evidence>
<dbReference type="CDD" id="cd02981">
    <property type="entry name" value="PDI_b_family"/>
    <property type="match status" value="1"/>
</dbReference>
<dbReference type="Gene3D" id="3.40.30.10">
    <property type="entry name" value="Glutaredoxin"/>
    <property type="match status" value="2"/>
</dbReference>
<dbReference type="PANTHER" id="PTHR22699:SF1">
    <property type="entry name" value="THIOREDOXIN DOMAIN-CONTAINING PROTEIN 16"/>
    <property type="match status" value="1"/>
</dbReference>
<keyword evidence="2" id="KW-1185">Reference proteome</keyword>
<sequence>MNKLNPMARVECSNWPDVCGLNNVTMYPTLKIFKASVQTKDYLGRLDEANVLKSYFFQEVISSVIIGIFSDSMNADAIIFEEVSKHLAGSFLLGICIQECSNEALKTFGVKHSTIITVKWEDPYQPFVTFDGAFNKPTILSFLNKSSQQILPELNPASLPSLLGNSESIVMFFHQQDHPSKYAEIELAKVAARKQFDTTPITWVDASDKGHLGRKILSSYSLPVEGNIPQVVFLNRKTNAVCWYPHTPQFSESLLTDWLDATLTGRERSCADEVDTQENNGRFANLAEKDLIHRNDLVQKSCKMPSEVKDAKTWIRTRV</sequence>
<dbReference type="STRING" id="307972.A0A2G8KWW0"/>
<dbReference type="OrthoDB" id="427280at2759"/>
<dbReference type="AlphaFoldDB" id="A0A2G8KWW0"/>